<evidence type="ECO:0000256" key="6">
    <source>
        <dbReference type="SAM" id="MobiDB-lite"/>
    </source>
</evidence>
<dbReference type="InterPro" id="IPR043504">
    <property type="entry name" value="Peptidase_S1_PA_chymotrypsin"/>
</dbReference>
<dbReference type="GO" id="GO:0004252">
    <property type="term" value="F:serine-type endopeptidase activity"/>
    <property type="evidence" value="ECO:0007669"/>
    <property type="project" value="InterPro"/>
</dbReference>
<dbReference type="SMART" id="SM00020">
    <property type="entry name" value="Tryp_SPc"/>
    <property type="match status" value="1"/>
</dbReference>
<keyword evidence="2 5" id="KW-0378">Hydrolase</keyword>
<dbReference type="Proteomes" id="UP000192578">
    <property type="component" value="Unassembled WGS sequence"/>
</dbReference>
<evidence type="ECO:0000259" key="7">
    <source>
        <dbReference type="PROSITE" id="PS50240"/>
    </source>
</evidence>
<evidence type="ECO:0000256" key="3">
    <source>
        <dbReference type="ARBA" id="ARBA00022825"/>
    </source>
</evidence>
<dbReference type="GO" id="GO:0006508">
    <property type="term" value="P:proteolysis"/>
    <property type="evidence" value="ECO:0007669"/>
    <property type="project" value="UniProtKB-KW"/>
</dbReference>
<dbReference type="PROSITE" id="PS00134">
    <property type="entry name" value="TRYPSIN_HIS"/>
    <property type="match status" value="1"/>
</dbReference>
<dbReference type="InterPro" id="IPR009003">
    <property type="entry name" value="Peptidase_S1_PA"/>
</dbReference>
<sequence>MPKNAHLCQGSKSLTLTTENAPIHLTGLLWAIGTSEGSYGKNSNNGYGNSGSGGILSLYNWLGSDLGLVMNELVATTLTTTNYNNNEYSGSNSYSTSTSSTSGANYYENSYTTSSSSTGASTAGSTPNARTTTTAKTTTTASGISSSSTATTRSSSTTTTETTKSTTPKTTTATTTTAVDVLHCGSVGVGSNSDLFPQNGLNKRFFGRGIAGQVLPTIVGGMEAVRNQLCWQVTLSNECGGTILGPRTILSAAHCFFEEKGGPQNAFKDTFTVQTGALHRNDGSANDPTGCADTFGVAALQIHEEYNWANSNNDIALITLDRDIQFEGKPCVCRACLRDLEPSVGDVCITSGTGDEITEDPSKNPPMKFVDLQVLKNESPACAFNTDKVTQVETDPNLFVCAGGVEGKDSCQGDSGGPLVCLDKDNLFYSAATVSFGDGCGGNVGGQYTKTKSYLPWIKTNALPEILP</sequence>
<dbReference type="PROSITE" id="PS50240">
    <property type="entry name" value="TRYPSIN_DOM"/>
    <property type="match status" value="1"/>
</dbReference>
<dbReference type="AlphaFoldDB" id="A0A1W0WEA7"/>
<organism evidence="8 9">
    <name type="scientific">Hypsibius exemplaris</name>
    <name type="common">Freshwater tardigrade</name>
    <dbReference type="NCBI Taxonomy" id="2072580"/>
    <lineage>
        <taxon>Eukaryota</taxon>
        <taxon>Metazoa</taxon>
        <taxon>Ecdysozoa</taxon>
        <taxon>Tardigrada</taxon>
        <taxon>Eutardigrada</taxon>
        <taxon>Parachela</taxon>
        <taxon>Hypsibioidea</taxon>
        <taxon>Hypsibiidae</taxon>
        <taxon>Hypsibius</taxon>
    </lineage>
</organism>
<dbReference type="PROSITE" id="PS00135">
    <property type="entry name" value="TRYPSIN_SER"/>
    <property type="match status" value="1"/>
</dbReference>
<feature type="domain" description="Peptidase S1" evidence="7">
    <location>
        <begin position="218"/>
        <end position="463"/>
    </location>
</feature>
<evidence type="ECO:0000256" key="1">
    <source>
        <dbReference type="ARBA" id="ARBA00022670"/>
    </source>
</evidence>
<dbReference type="InterPro" id="IPR033116">
    <property type="entry name" value="TRYPSIN_SER"/>
</dbReference>
<accession>A0A1W0WEA7</accession>
<dbReference type="Gene3D" id="2.40.10.10">
    <property type="entry name" value="Trypsin-like serine proteases"/>
    <property type="match status" value="1"/>
</dbReference>
<dbReference type="EMBL" id="MTYJ01000121">
    <property type="protein sequence ID" value="OQV13544.1"/>
    <property type="molecule type" value="Genomic_DNA"/>
</dbReference>
<comment type="caution">
    <text evidence="8">The sequence shown here is derived from an EMBL/GenBank/DDBJ whole genome shotgun (WGS) entry which is preliminary data.</text>
</comment>
<keyword evidence="1 5" id="KW-0645">Protease</keyword>
<dbReference type="GO" id="GO:0005615">
    <property type="term" value="C:extracellular space"/>
    <property type="evidence" value="ECO:0007669"/>
    <property type="project" value="TreeGrafter"/>
</dbReference>
<reference evidence="9" key="1">
    <citation type="submission" date="2017-01" db="EMBL/GenBank/DDBJ databases">
        <title>Comparative genomics of anhydrobiosis in the tardigrade Hypsibius dujardini.</title>
        <authorList>
            <person name="Yoshida Y."/>
            <person name="Koutsovoulos G."/>
            <person name="Laetsch D."/>
            <person name="Stevens L."/>
            <person name="Kumar S."/>
            <person name="Horikawa D."/>
            <person name="Ishino K."/>
            <person name="Komine S."/>
            <person name="Tomita M."/>
            <person name="Blaxter M."/>
            <person name="Arakawa K."/>
        </authorList>
    </citation>
    <scope>NUCLEOTIDE SEQUENCE [LARGE SCALE GENOMIC DNA]</scope>
    <source>
        <strain evidence="9">Z151</strain>
    </source>
</reference>
<keyword evidence="9" id="KW-1185">Reference proteome</keyword>
<dbReference type="PRINTS" id="PR00722">
    <property type="entry name" value="CHYMOTRYPSIN"/>
</dbReference>
<dbReference type="PANTHER" id="PTHR24264:SF83">
    <property type="entry name" value="COMPLEMENT FACTOR I"/>
    <property type="match status" value="1"/>
</dbReference>
<gene>
    <name evidence="8" type="ORF">BV898_12181</name>
</gene>
<dbReference type="CDD" id="cd00190">
    <property type="entry name" value="Tryp_SPc"/>
    <property type="match status" value="1"/>
</dbReference>
<dbReference type="OrthoDB" id="6422349at2759"/>
<evidence type="ECO:0000256" key="2">
    <source>
        <dbReference type="ARBA" id="ARBA00022801"/>
    </source>
</evidence>
<dbReference type="InterPro" id="IPR001314">
    <property type="entry name" value="Peptidase_S1A"/>
</dbReference>
<evidence type="ECO:0000313" key="9">
    <source>
        <dbReference type="Proteomes" id="UP000192578"/>
    </source>
</evidence>
<dbReference type="InterPro" id="IPR050127">
    <property type="entry name" value="Serine_Proteases_S1"/>
</dbReference>
<dbReference type="Pfam" id="PF00089">
    <property type="entry name" value="Trypsin"/>
    <property type="match status" value="1"/>
</dbReference>
<dbReference type="PANTHER" id="PTHR24264">
    <property type="entry name" value="TRYPSIN-RELATED"/>
    <property type="match status" value="1"/>
</dbReference>
<dbReference type="InterPro" id="IPR018114">
    <property type="entry name" value="TRYPSIN_HIS"/>
</dbReference>
<name>A0A1W0WEA7_HYPEX</name>
<proteinExistence type="predicted"/>
<dbReference type="SUPFAM" id="SSF50494">
    <property type="entry name" value="Trypsin-like serine proteases"/>
    <property type="match status" value="1"/>
</dbReference>
<protein>
    <submittedName>
        <fullName evidence="8">Prostasin</fullName>
    </submittedName>
</protein>
<keyword evidence="4" id="KW-1015">Disulfide bond</keyword>
<dbReference type="InterPro" id="IPR001254">
    <property type="entry name" value="Trypsin_dom"/>
</dbReference>
<feature type="region of interest" description="Disordered" evidence="6">
    <location>
        <begin position="110"/>
        <end position="172"/>
    </location>
</feature>
<evidence type="ECO:0000256" key="5">
    <source>
        <dbReference type="RuleBase" id="RU363034"/>
    </source>
</evidence>
<evidence type="ECO:0000313" key="8">
    <source>
        <dbReference type="EMBL" id="OQV13544.1"/>
    </source>
</evidence>
<keyword evidence="3 5" id="KW-0720">Serine protease</keyword>
<evidence type="ECO:0000256" key="4">
    <source>
        <dbReference type="ARBA" id="ARBA00023157"/>
    </source>
</evidence>